<proteinExistence type="predicted"/>
<dbReference type="Proteomes" id="UP001213015">
    <property type="component" value="Unassembled WGS sequence"/>
</dbReference>
<gene>
    <name evidence="2" type="ORF">L2422_01355</name>
</gene>
<dbReference type="NCBIfam" id="TIGR01665">
    <property type="entry name" value="put_anti_recept"/>
    <property type="match status" value="1"/>
</dbReference>
<evidence type="ECO:0000313" key="2">
    <source>
        <dbReference type="EMBL" id="MCZ3844171.1"/>
    </source>
</evidence>
<dbReference type="EMBL" id="JAKHLF010000001">
    <property type="protein sequence ID" value="MCZ3844171.1"/>
    <property type="molecule type" value="Genomic_DNA"/>
</dbReference>
<dbReference type="RefSeq" id="WP_265669160.1">
    <property type="nucleotide sequence ID" value="NZ_JAKHKO010000001.1"/>
</dbReference>
<dbReference type="Pfam" id="PF03217">
    <property type="entry name" value="SlpA"/>
    <property type="match status" value="1"/>
</dbReference>
<accession>A0AAP3GWJ4</accession>
<comment type="caution">
    <text evidence="2">The sequence shown here is derived from an EMBL/GenBank/DDBJ whole genome shotgun (WGS) entry which is preliminary data.</text>
</comment>
<protein>
    <submittedName>
        <fullName evidence="2">Phage tail protein</fullName>
    </submittedName>
</protein>
<dbReference type="AlphaFoldDB" id="A0AAP3GWJ4"/>
<dbReference type="InterPro" id="IPR007119">
    <property type="entry name" value="Phage_tail_spike_N"/>
</dbReference>
<organism evidence="2 3">
    <name type="scientific">Lactobacillus mulieris</name>
    <dbReference type="NCBI Taxonomy" id="2508708"/>
    <lineage>
        <taxon>Bacteria</taxon>
        <taxon>Bacillati</taxon>
        <taxon>Bacillota</taxon>
        <taxon>Bacilli</taxon>
        <taxon>Lactobacillales</taxon>
        <taxon>Lactobacillaceae</taxon>
        <taxon>Lactobacillus</taxon>
    </lineage>
</organism>
<sequence length="953" mass="104527">MASYPILYNYASDSLDSMGIGVMKGVETCTIQRDANAFPVLSMTYKASDELAKNIQLGEIIVTSIGPQEWEQRQRFRIVDIQASPTSDTMTITANHVAGDLATNLLTKDISIANANPTTVFNEIKKSLADEIPQLSFYSDILRVANVGWQVSDGNYVSSIMLGADQAGDSVTNTMQAIYKGEWKFDNYNLSLLNQAGRDTGIVIKYGRRLKTLEQERNIQNTYNAILPYATYTPNTVLVDGNNEPMDGQGVVQYIATGGATIYNSPNKDHVAVGKVQNGTFYKVIAKATENTINGNTWYEIAPNQWIDEHFFTFDKSGAYVVNKIVGMGTVRISESGSQGMYIPWTGVGTVQYAGLGRVLLWDSPFSGRQPTKNPDQFVANGSSYKIFYKAIDEDGKTWYCLGSTDGHNSQWIDSQYFSISKTGDFATHAVNGILQISKTPVTAMTVPGITGTTISWTPTVGSRWKVSQEASDDSGNAWYQVATNIWVKGDNVEFKTPSTVDATSAEDADTERAKSNGVIPVYSLPNGTNVTTETLKVGTQVKISAQAESNGKTYYEIDTNRWVNASFLDFSNLTDVTPSGDSNSDVQVETQTLTLDPPVIRAEITNGEERLRIQRVDLTNYNVGNDKDKLKEVALQYMKEYRIGYPEVSLTLTYQQIADEIDLYDIVNVYFEQLDIAEKAEVNSVTWDALAKEFTTITIGKLPITYEHILGNIEKKSERQVATLEKKSNHLFGQMNQAMKLQGDDQKASIMKVAQDLQMTSETYTRDYDKLQSAIDSINSTVTDVQGWINSGGSGVITAYPNWANPTELRATSANGGHLVFNGNGIMYVGKDGILRSSIDSQGRTVAESITAGTIKGLTLEGVEIKSSSEIHSNGKYAAVMSGAKGFSCDSDDGHIGINSTTIYLNSAMNAGITKEYIRLINNRNGKDVGLTGFDIAQLKQLLHKNGMETSD</sequence>
<reference evidence="2" key="1">
    <citation type="submission" date="2022-01" db="EMBL/GenBank/DDBJ databases">
        <title>VMRC isolate genome collection.</title>
        <authorList>
            <person name="France M."/>
            <person name="Rutt L."/>
            <person name="Humphrys M."/>
            <person name="Ravel J."/>
        </authorList>
    </citation>
    <scope>NUCLEOTIDE SEQUENCE</scope>
    <source>
        <strain evidence="2">C0127B5</strain>
    </source>
</reference>
<evidence type="ECO:0000313" key="3">
    <source>
        <dbReference type="Proteomes" id="UP001213015"/>
    </source>
</evidence>
<name>A0AAP3GWJ4_9LACO</name>
<evidence type="ECO:0000259" key="1">
    <source>
        <dbReference type="Pfam" id="PF03217"/>
    </source>
</evidence>
<dbReference type="InterPro" id="IPR024968">
    <property type="entry name" value="SlpA_C_lactobacillus"/>
</dbReference>
<feature type="domain" description="S-layer protein C-terminal" evidence="1">
    <location>
        <begin position="527"/>
        <end position="567"/>
    </location>
</feature>